<proteinExistence type="predicted"/>
<evidence type="ECO:0000313" key="1">
    <source>
        <dbReference type="EMBL" id="BAL44214.1"/>
    </source>
</evidence>
<reference evidence="1" key="1">
    <citation type="journal article" date="2012" name="J. Appl. Microbiol.">
        <title>Characterization and identification of weissellicin Y and weissellicin M, novel bacteriocins produced by Weissella hellenica QU 13.</title>
        <authorList>
            <person name="Masuda Y."/>
            <person name="Zendo T."/>
            <person name="Sawa N."/>
            <person name="Perez R.H."/>
            <person name="Nakayama J."/>
            <person name="Sonomoto K."/>
        </authorList>
    </citation>
    <scope>NUCLEOTIDE SEQUENCE</scope>
    <source>
        <strain evidence="1">QU 13</strain>
    </source>
</reference>
<dbReference type="AlphaFoldDB" id="H1A8I7"/>
<name>H1A8I7_WEIHE</name>
<sequence length="44" mass="5211">MYILVYTMSKYGILISINLDVIWHIKSYQVSRQTRQGTFKKSEA</sequence>
<organism evidence="1">
    <name type="scientific">Weissella hellenica</name>
    <dbReference type="NCBI Taxonomy" id="46256"/>
    <lineage>
        <taxon>Bacteria</taxon>
        <taxon>Bacillati</taxon>
        <taxon>Bacillota</taxon>
        <taxon>Bacilli</taxon>
        <taxon>Lactobacillales</taxon>
        <taxon>Lactobacillaceae</taxon>
        <taxon>Weissella</taxon>
    </lineage>
</organism>
<accession>H1A8I7</accession>
<dbReference type="EMBL" id="AB501211">
    <property type="protein sequence ID" value="BAL44214.1"/>
    <property type="molecule type" value="Genomic_DNA"/>
</dbReference>
<protein>
    <submittedName>
        <fullName evidence="1">Uncharacterized protein</fullName>
    </submittedName>
</protein>